<reference evidence="2 3" key="1">
    <citation type="submission" date="2017-10" db="EMBL/GenBank/DDBJ databases">
        <title>A new Pekin duck reference genome.</title>
        <authorList>
            <person name="Hou Z.-C."/>
            <person name="Zhou Z.-K."/>
            <person name="Zhu F."/>
            <person name="Hou S.-S."/>
        </authorList>
    </citation>
    <scope>NUCLEOTIDE SEQUENCE [LARGE SCALE GENOMIC DNA]</scope>
</reference>
<dbReference type="Ensembl" id="ENSAPLT00000047543.1">
    <property type="protein sequence ID" value="ENSAPLP00000028631.1"/>
    <property type="gene ID" value="ENSAPLG00000026639.1"/>
</dbReference>
<dbReference type="CDD" id="cd01650">
    <property type="entry name" value="RT_nLTR_like"/>
    <property type="match status" value="1"/>
</dbReference>
<evidence type="ECO:0000259" key="1">
    <source>
        <dbReference type="PROSITE" id="PS50878"/>
    </source>
</evidence>
<reference evidence="2" key="3">
    <citation type="submission" date="2025-09" db="UniProtKB">
        <authorList>
            <consortium name="Ensembl"/>
        </authorList>
    </citation>
    <scope>IDENTIFICATION</scope>
</reference>
<dbReference type="OMA" id="FIIFERS"/>
<organism evidence="2 3">
    <name type="scientific">Anas platyrhynchos platyrhynchos</name>
    <name type="common">Northern mallard</name>
    <dbReference type="NCBI Taxonomy" id="8840"/>
    <lineage>
        <taxon>Eukaryota</taxon>
        <taxon>Metazoa</taxon>
        <taxon>Chordata</taxon>
        <taxon>Craniata</taxon>
        <taxon>Vertebrata</taxon>
        <taxon>Euteleostomi</taxon>
        <taxon>Archelosauria</taxon>
        <taxon>Archosauria</taxon>
        <taxon>Dinosauria</taxon>
        <taxon>Saurischia</taxon>
        <taxon>Theropoda</taxon>
        <taxon>Coelurosauria</taxon>
        <taxon>Aves</taxon>
        <taxon>Neognathae</taxon>
        <taxon>Galloanserae</taxon>
        <taxon>Anseriformes</taxon>
        <taxon>Anatidae</taxon>
        <taxon>Anatinae</taxon>
        <taxon>Anas</taxon>
    </lineage>
</organism>
<evidence type="ECO:0000313" key="2">
    <source>
        <dbReference type="Ensembl" id="ENSAPLP00000028631.1"/>
    </source>
</evidence>
<dbReference type="InterPro" id="IPR043502">
    <property type="entry name" value="DNA/RNA_pol_sf"/>
</dbReference>
<sequence>MHPCVLRELAEVITEPLFIIFERSWRTGEVPEDWRIANVTPVFKKGKKDDPGNYRPVSLTSVPGKVLEQFVMDAISKQLEEKKVMRSSQHGFTKGKSCLTNLVAFYDGITSWVDEGRAVDVIYLDFSKAFDTVSHDILLAKLRKCGTDEWTARWIENCLTGQAQRVVIGGAESSWRPVSSGVPQGSVLGPILFNIFIDNFDEGIVSALSKYTNDTKLGGVTDMPEGCAAILRDLDWLERWVGRKQMRFNKSKCRVLHLGRNNHMYQYTLGDDLLEGNSQKDLGVLVDDRLTMNQQCALMAKRANGILACIKRSVASRSREAILPLYSALVRPHLEYCVQFWAPWYKKDGISWKESSREPQR</sequence>
<dbReference type="PANTHER" id="PTHR33332">
    <property type="entry name" value="REVERSE TRANSCRIPTASE DOMAIN-CONTAINING PROTEIN"/>
    <property type="match status" value="1"/>
</dbReference>
<dbReference type="GeneTree" id="ENSGT01150000286902"/>
<dbReference type="Proteomes" id="UP000016666">
    <property type="component" value="Chromosome Z"/>
</dbReference>
<accession>A0A493TRX7</accession>
<dbReference type="PRINTS" id="PR01345">
    <property type="entry name" value="CERVTRCPTASE"/>
</dbReference>
<keyword evidence="3" id="KW-1185">Reference proteome</keyword>
<dbReference type="InterPro" id="IPR000477">
    <property type="entry name" value="RT_dom"/>
</dbReference>
<dbReference type="SUPFAM" id="SSF56672">
    <property type="entry name" value="DNA/RNA polymerases"/>
    <property type="match status" value="1"/>
</dbReference>
<name>A0A493TRX7_ANAPP</name>
<evidence type="ECO:0000313" key="3">
    <source>
        <dbReference type="Proteomes" id="UP000016666"/>
    </source>
</evidence>
<dbReference type="AlphaFoldDB" id="A0A493TRX7"/>
<dbReference type="PROSITE" id="PS50878">
    <property type="entry name" value="RT_POL"/>
    <property type="match status" value="1"/>
</dbReference>
<reference evidence="2" key="2">
    <citation type="submission" date="2025-08" db="UniProtKB">
        <authorList>
            <consortium name="Ensembl"/>
        </authorList>
    </citation>
    <scope>IDENTIFICATION</scope>
</reference>
<proteinExistence type="predicted"/>
<dbReference type="Pfam" id="PF00078">
    <property type="entry name" value="RVT_1"/>
    <property type="match status" value="1"/>
</dbReference>
<feature type="domain" description="Reverse transcriptase" evidence="1">
    <location>
        <begin position="23"/>
        <end position="286"/>
    </location>
</feature>
<protein>
    <recommendedName>
        <fullName evidence="1">Reverse transcriptase domain-containing protein</fullName>
    </recommendedName>
</protein>